<keyword evidence="2" id="KW-1185">Reference proteome</keyword>
<protein>
    <submittedName>
        <fullName evidence="1">Uncharacterized protein</fullName>
    </submittedName>
</protein>
<gene>
    <name evidence="1" type="ORF">ECRASSUSDP1_LOCUS16061</name>
</gene>
<dbReference type="Proteomes" id="UP001295684">
    <property type="component" value="Unassembled WGS sequence"/>
</dbReference>
<reference evidence="1" key="1">
    <citation type="submission" date="2023-07" db="EMBL/GenBank/DDBJ databases">
        <authorList>
            <consortium name="AG Swart"/>
            <person name="Singh M."/>
            <person name="Singh A."/>
            <person name="Seah K."/>
            <person name="Emmerich C."/>
        </authorList>
    </citation>
    <scope>NUCLEOTIDE SEQUENCE</scope>
    <source>
        <strain evidence="1">DP1</strain>
    </source>
</reference>
<name>A0AAD2CYJ3_EUPCR</name>
<evidence type="ECO:0000313" key="2">
    <source>
        <dbReference type="Proteomes" id="UP001295684"/>
    </source>
</evidence>
<sequence length="49" mass="5566">MNLKIFVQVSQRGRKTSKLLISEISCLTNTSLQNVSMSPIIRSLESYFC</sequence>
<dbReference type="AlphaFoldDB" id="A0AAD2CYJ3"/>
<accession>A0AAD2CYJ3</accession>
<organism evidence="1 2">
    <name type="scientific">Euplotes crassus</name>
    <dbReference type="NCBI Taxonomy" id="5936"/>
    <lineage>
        <taxon>Eukaryota</taxon>
        <taxon>Sar</taxon>
        <taxon>Alveolata</taxon>
        <taxon>Ciliophora</taxon>
        <taxon>Intramacronucleata</taxon>
        <taxon>Spirotrichea</taxon>
        <taxon>Hypotrichia</taxon>
        <taxon>Euplotida</taxon>
        <taxon>Euplotidae</taxon>
        <taxon>Moneuplotes</taxon>
    </lineage>
</organism>
<comment type="caution">
    <text evidence="1">The sequence shown here is derived from an EMBL/GenBank/DDBJ whole genome shotgun (WGS) entry which is preliminary data.</text>
</comment>
<dbReference type="EMBL" id="CAMPGE010016128">
    <property type="protein sequence ID" value="CAI2374704.1"/>
    <property type="molecule type" value="Genomic_DNA"/>
</dbReference>
<evidence type="ECO:0000313" key="1">
    <source>
        <dbReference type="EMBL" id="CAI2374704.1"/>
    </source>
</evidence>
<proteinExistence type="predicted"/>